<organism evidence="5 6">
    <name type="scientific">Nocardiopsis composta</name>
    <dbReference type="NCBI Taxonomy" id="157465"/>
    <lineage>
        <taxon>Bacteria</taxon>
        <taxon>Bacillati</taxon>
        <taxon>Actinomycetota</taxon>
        <taxon>Actinomycetes</taxon>
        <taxon>Streptosporangiales</taxon>
        <taxon>Nocardiopsidaceae</taxon>
        <taxon>Nocardiopsis</taxon>
    </lineage>
</organism>
<reference evidence="5 6" key="1">
    <citation type="submission" date="2020-08" db="EMBL/GenBank/DDBJ databases">
        <title>Sequencing the genomes of 1000 actinobacteria strains.</title>
        <authorList>
            <person name="Klenk H.-P."/>
        </authorList>
    </citation>
    <scope>NUCLEOTIDE SEQUENCE [LARGE SCALE GENOMIC DNA]</scope>
    <source>
        <strain evidence="5 6">DSM 44551</strain>
    </source>
</reference>
<evidence type="ECO:0000256" key="2">
    <source>
        <dbReference type="SAM" id="MobiDB-lite"/>
    </source>
</evidence>
<keyword evidence="1 3" id="KW-0732">Signal</keyword>
<dbReference type="PANTHER" id="PTHR15462">
    <property type="entry name" value="SERINE PROTEASE"/>
    <property type="match status" value="1"/>
</dbReference>
<proteinExistence type="predicted"/>
<name>A0A7W8VGD3_9ACTN</name>
<evidence type="ECO:0000256" key="3">
    <source>
        <dbReference type="SAM" id="SignalP"/>
    </source>
</evidence>
<comment type="caution">
    <text evidence="5">The sequence shown here is derived from an EMBL/GenBank/DDBJ whole genome shotgun (WGS) entry which is preliminary data.</text>
</comment>
<dbReference type="Gene3D" id="2.40.10.10">
    <property type="entry name" value="Trypsin-like serine proteases"/>
    <property type="match status" value="2"/>
</dbReference>
<feature type="region of interest" description="Disordered" evidence="2">
    <location>
        <begin position="24"/>
        <end position="54"/>
    </location>
</feature>
<dbReference type="Proteomes" id="UP000572635">
    <property type="component" value="Unassembled WGS sequence"/>
</dbReference>
<dbReference type="PROSITE" id="PS00134">
    <property type="entry name" value="TRYPSIN_HIS"/>
    <property type="match status" value="1"/>
</dbReference>
<dbReference type="GO" id="GO:0006508">
    <property type="term" value="P:proteolysis"/>
    <property type="evidence" value="ECO:0007669"/>
    <property type="project" value="InterPro"/>
</dbReference>
<dbReference type="InterPro" id="IPR009003">
    <property type="entry name" value="Peptidase_S1_PA"/>
</dbReference>
<feature type="chain" id="PRO_5031512309" evidence="3">
    <location>
        <begin position="30"/>
        <end position="324"/>
    </location>
</feature>
<evidence type="ECO:0000313" key="6">
    <source>
        <dbReference type="Proteomes" id="UP000572635"/>
    </source>
</evidence>
<feature type="region of interest" description="Disordered" evidence="2">
    <location>
        <begin position="75"/>
        <end position="108"/>
    </location>
</feature>
<dbReference type="EMBL" id="JACHDB010000001">
    <property type="protein sequence ID" value="MBB5435055.1"/>
    <property type="molecule type" value="Genomic_DNA"/>
</dbReference>
<dbReference type="InterPro" id="IPR043504">
    <property type="entry name" value="Peptidase_S1_PA_chymotrypsin"/>
</dbReference>
<evidence type="ECO:0000313" key="5">
    <source>
        <dbReference type="EMBL" id="MBB5435055.1"/>
    </source>
</evidence>
<feature type="signal peptide" evidence="3">
    <location>
        <begin position="1"/>
        <end position="29"/>
    </location>
</feature>
<dbReference type="InterPro" id="IPR006311">
    <property type="entry name" value="TAT_signal"/>
</dbReference>
<feature type="domain" description="Peptidase S1" evidence="4">
    <location>
        <begin position="108"/>
        <end position="301"/>
    </location>
</feature>
<dbReference type="SUPFAM" id="SSF50494">
    <property type="entry name" value="Trypsin-like serine proteases"/>
    <property type="match status" value="1"/>
</dbReference>
<dbReference type="PANTHER" id="PTHR15462:SF19">
    <property type="entry name" value="PEPTIDASE S1 DOMAIN-CONTAINING PROTEIN"/>
    <property type="match status" value="1"/>
</dbReference>
<dbReference type="InterPro" id="IPR001254">
    <property type="entry name" value="Trypsin_dom"/>
</dbReference>
<feature type="compositionally biased region" description="Low complexity" evidence="2">
    <location>
        <begin position="24"/>
        <end position="33"/>
    </location>
</feature>
<dbReference type="GO" id="GO:0004252">
    <property type="term" value="F:serine-type endopeptidase activity"/>
    <property type="evidence" value="ECO:0007669"/>
    <property type="project" value="InterPro"/>
</dbReference>
<dbReference type="PROSITE" id="PS51318">
    <property type="entry name" value="TAT"/>
    <property type="match status" value="1"/>
</dbReference>
<accession>A0A7W8VGD3</accession>
<evidence type="ECO:0000256" key="1">
    <source>
        <dbReference type="ARBA" id="ARBA00022729"/>
    </source>
</evidence>
<dbReference type="InterPro" id="IPR050966">
    <property type="entry name" value="Glutamyl_endopeptidase"/>
</dbReference>
<gene>
    <name evidence="5" type="ORF">HDA36_005139</name>
</gene>
<protein>
    <submittedName>
        <fullName evidence="5">V8-like Glu-specific endopeptidase</fullName>
    </submittedName>
</protein>
<keyword evidence="6" id="KW-1185">Reference proteome</keyword>
<dbReference type="InterPro" id="IPR018114">
    <property type="entry name" value="TRYPSIN_HIS"/>
</dbReference>
<evidence type="ECO:0000259" key="4">
    <source>
        <dbReference type="Pfam" id="PF00089"/>
    </source>
</evidence>
<dbReference type="Pfam" id="PF00089">
    <property type="entry name" value="Trypsin"/>
    <property type="match status" value="1"/>
</dbReference>
<sequence length="324" mass="33704">MTPSLARSLLAPLAAAVLAATMAGAPASAAPAPRADPPAEVVRHSAEESPSESLAYWTEERMAAARPITRVLEGATGGLLPQSPPDASPEGEPRPQSSAVTGKRWTGGGKVAQATGRVFLTMGGRDFTCTASVVPSDNGDTVVTAGHCLKDGTGDWASKWVFVPGYDDGEAPYGRFAARELLVTSQWSRRADDSHDFGAAVLEAREGRHVRQATGAQRIAFTGKGAGTVHAFGYPSRSPYDGRHLYYCSGPTRPDDGGTTAHGMACDMTEGSSGGPWLSGFDPSTGTGTVVSVVSFKYAGRDGVQYGPVLGSSERAVYDRARAL</sequence>
<dbReference type="AlphaFoldDB" id="A0A7W8VGD3"/>
<dbReference type="RefSeq" id="WP_184396409.1">
    <property type="nucleotide sequence ID" value="NZ_BAAAJD010000008.1"/>
</dbReference>